<organism evidence="2 3">
    <name type="scientific">Fimbriiglobus ruber</name>
    <dbReference type="NCBI Taxonomy" id="1908690"/>
    <lineage>
        <taxon>Bacteria</taxon>
        <taxon>Pseudomonadati</taxon>
        <taxon>Planctomycetota</taxon>
        <taxon>Planctomycetia</taxon>
        <taxon>Gemmatales</taxon>
        <taxon>Gemmataceae</taxon>
        <taxon>Fimbriiglobus</taxon>
    </lineage>
</organism>
<reference evidence="3" key="1">
    <citation type="submission" date="2017-06" db="EMBL/GenBank/DDBJ databases">
        <title>Genome analysis of Fimbriiglobus ruber SP5, the first member of the order Planctomycetales with confirmed chitinolytic capability.</title>
        <authorList>
            <person name="Ravin N.V."/>
            <person name="Rakitin A.L."/>
            <person name="Ivanova A.A."/>
            <person name="Beletsky A.V."/>
            <person name="Kulichevskaya I.S."/>
            <person name="Mardanov A.V."/>
            <person name="Dedysh S.N."/>
        </authorList>
    </citation>
    <scope>NUCLEOTIDE SEQUENCE [LARGE SCALE GENOMIC DNA]</scope>
    <source>
        <strain evidence="3">SP5</strain>
    </source>
</reference>
<comment type="caution">
    <text evidence="2">The sequence shown here is derived from an EMBL/GenBank/DDBJ whole genome shotgun (WGS) entry which is preliminary data.</text>
</comment>
<dbReference type="EMBL" id="NIDE01000004">
    <property type="protein sequence ID" value="OWK43784.1"/>
    <property type="molecule type" value="Genomic_DNA"/>
</dbReference>
<feature type="chain" id="PRO_5013234278" description="TIGR03067 domain-containing protein" evidence="1">
    <location>
        <begin position="23"/>
        <end position="150"/>
    </location>
</feature>
<keyword evidence="1" id="KW-0732">Signal</keyword>
<evidence type="ECO:0000313" key="2">
    <source>
        <dbReference type="EMBL" id="OWK43784.1"/>
    </source>
</evidence>
<evidence type="ECO:0000313" key="3">
    <source>
        <dbReference type="Proteomes" id="UP000214646"/>
    </source>
</evidence>
<dbReference type="AlphaFoldDB" id="A0A225DW46"/>
<evidence type="ECO:0008006" key="4">
    <source>
        <dbReference type="Google" id="ProtNLM"/>
    </source>
</evidence>
<evidence type="ECO:0000256" key="1">
    <source>
        <dbReference type="SAM" id="SignalP"/>
    </source>
</evidence>
<proteinExistence type="predicted"/>
<gene>
    <name evidence="2" type="ORF">FRUB_03383</name>
</gene>
<keyword evidence="3" id="KW-1185">Reference proteome</keyword>
<dbReference type="RefSeq" id="WP_088254592.1">
    <property type="nucleotide sequence ID" value="NZ_NIDE01000004.1"/>
</dbReference>
<dbReference type="Proteomes" id="UP000214646">
    <property type="component" value="Unassembled WGS sequence"/>
</dbReference>
<dbReference type="InterPro" id="IPR017504">
    <property type="entry name" value="CHP03067_Planctomycetes"/>
</dbReference>
<name>A0A225DW46_9BACT</name>
<feature type="signal peptide" evidence="1">
    <location>
        <begin position="1"/>
        <end position="22"/>
    </location>
</feature>
<dbReference type="NCBIfam" id="TIGR03067">
    <property type="entry name" value="Planc_TIGR03067"/>
    <property type="match status" value="1"/>
</dbReference>
<dbReference type="OrthoDB" id="292826at2"/>
<accession>A0A225DW46</accession>
<sequence>MKLHGLFVGTVGLLLVSANAPADDAAKDLEKLRGTWLLVSAERDGKKLPEDEVKKTKISFEKDAFVFPDAKEIGTSHKGIIKVYPDKTPKWMDSTDTTETGKDSLSLGLYALDGDDYKVCFAPPGKPRPTTFSSKPGSGHILQVWKRAKE</sequence>
<protein>
    <recommendedName>
        <fullName evidence="4">TIGR03067 domain-containing protein</fullName>
    </recommendedName>
</protein>